<proteinExistence type="predicted"/>
<protein>
    <submittedName>
        <fullName evidence="2">Uncharacterized protein</fullName>
    </submittedName>
</protein>
<dbReference type="STRING" id="1960309.SAMN03159343_1373"/>
<gene>
    <name evidence="2" type="ORF">SAMN03159343_1373</name>
</gene>
<keyword evidence="1" id="KW-1133">Transmembrane helix</keyword>
<dbReference type="EMBL" id="FMUH01000002">
    <property type="protein sequence ID" value="SCX44197.1"/>
    <property type="molecule type" value="Genomic_DNA"/>
</dbReference>
<keyword evidence="1" id="KW-0812">Transmembrane</keyword>
<organism evidence="2 3">
    <name type="scientific">Klenkia marina</name>
    <dbReference type="NCBI Taxonomy" id="1960309"/>
    <lineage>
        <taxon>Bacteria</taxon>
        <taxon>Bacillati</taxon>
        <taxon>Actinomycetota</taxon>
        <taxon>Actinomycetes</taxon>
        <taxon>Geodermatophilales</taxon>
        <taxon>Geodermatophilaceae</taxon>
        <taxon>Klenkia</taxon>
    </lineage>
</organism>
<reference evidence="3" key="1">
    <citation type="submission" date="2016-10" db="EMBL/GenBank/DDBJ databases">
        <authorList>
            <person name="Varghese N."/>
            <person name="Submissions S."/>
        </authorList>
    </citation>
    <scope>NUCLEOTIDE SEQUENCE [LARGE SCALE GENOMIC DNA]</scope>
    <source>
        <strain evidence="3">DSM 45722</strain>
    </source>
</reference>
<keyword evidence="3" id="KW-1185">Reference proteome</keyword>
<accession>A0A1G4XSQ5</accession>
<dbReference type="RefSeq" id="WP_092801463.1">
    <property type="nucleotide sequence ID" value="NZ_FMUH01000002.1"/>
</dbReference>
<evidence type="ECO:0000256" key="1">
    <source>
        <dbReference type="SAM" id="Phobius"/>
    </source>
</evidence>
<dbReference type="AlphaFoldDB" id="A0A1G4XSQ5"/>
<feature type="transmembrane region" description="Helical" evidence="1">
    <location>
        <begin position="6"/>
        <end position="28"/>
    </location>
</feature>
<keyword evidence="1" id="KW-0472">Membrane</keyword>
<evidence type="ECO:0000313" key="2">
    <source>
        <dbReference type="EMBL" id="SCX44197.1"/>
    </source>
</evidence>
<name>A0A1G4XSQ5_9ACTN</name>
<dbReference type="Proteomes" id="UP000198981">
    <property type="component" value="Unassembled WGS sequence"/>
</dbReference>
<evidence type="ECO:0000313" key="3">
    <source>
        <dbReference type="Proteomes" id="UP000198981"/>
    </source>
</evidence>
<sequence>MSTGWWAVVFFAVVAVVAAVWVGNTLRWTRANDNLARRGTKAVGRGTGARRRGLPLVVGIVVTGISVVALVWSILYATAN</sequence>
<feature type="transmembrane region" description="Helical" evidence="1">
    <location>
        <begin position="54"/>
        <end position="77"/>
    </location>
</feature>